<proteinExistence type="inferred from homology"/>
<sequence>MVFNVGLIGCLSLVDASSLKIFLAISSRDTLKANLSCHAAGTTRTFSSTPLNRTQPSSASASSTPPPPSSPPRQPLSEDILTIPNLLTMLRLALTPYIGYLVATHNFVPACTLLFIASITDLLDGWIARKTGKYTVFGSIADPAADKALVTTMVISLALSGMLPWTVATIILGRDVALVISAFVISTPTSSTTTSEATVPEVVEETRQP</sequence>
<dbReference type="GO" id="GO:0043337">
    <property type="term" value="F:cardiolipin synthase (CMP-forming)"/>
    <property type="evidence" value="ECO:0007669"/>
    <property type="project" value="TreeGrafter"/>
</dbReference>
<evidence type="ECO:0000256" key="1">
    <source>
        <dbReference type="ARBA" id="ARBA00004141"/>
    </source>
</evidence>
<protein>
    <recommendedName>
        <fullName evidence="15">CRD1 - cardiolipin synthase</fullName>
    </recommendedName>
</protein>
<dbReference type="InterPro" id="IPR048254">
    <property type="entry name" value="CDP_ALCOHOL_P_TRANSF_CS"/>
</dbReference>
<reference evidence="13 14" key="1">
    <citation type="submission" date="2018-03" db="EMBL/GenBank/DDBJ databases">
        <authorList>
            <person name="Guldener U."/>
        </authorList>
    </citation>
    <scope>NUCLEOTIDE SEQUENCE [LARGE SCALE GENOMIC DNA]</scope>
    <source>
        <strain evidence="13 14">NBRC100155</strain>
    </source>
</reference>
<feature type="region of interest" description="Disordered" evidence="11">
    <location>
        <begin position="190"/>
        <end position="209"/>
    </location>
</feature>
<evidence type="ECO:0000256" key="8">
    <source>
        <dbReference type="ARBA" id="ARBA00023209"/>
    </source>
</evidence>
<dbReference type="Pfam" id="PF01066">
    <property type="entry name" value="CDP-OH_P_transf"/>
    <property type="match status" value="1"/>
</dbReference>
<dbReference type="InterPro" id="IPR043130">
    <property type="entry name" value="CDP-OH_PTrfase_TM_dom"/>
</dbReference>
<dbReference type="InterPro" id="IPR000462">
    <property type="entry name" value="CDP-OH_P_trans"/>
</dbReference>
<evidence type="ECO:0000256" key="12">
    <source>
        <dbReference type="SAM" id="SignalP"/>
    </source>
</evidence>
<keyword evidence="14" id="KW-1185">Reference proteome</keyword>
<evidence type="ECO:0000256" key="5">
    <source>
        <dbReference type="ARBA" id="ARBA00022989"/>
    </source>
</evidence>
<dbReference type="GO" id="GO:0016020">
    <property type="term" value="C:membrane"/>
    <property type="evidence" value="ECO:0007669"/>
    <property type="project" value="UniProtKB-SubCell"/>
</dbReference>
<evidence type="ECO:0000256" key="4">
    <source>
        <dbReference type="ARBA" id="ARBA00022692"/>
    </source>
</evidence>
<dbReference type="Proteomes" id="UP000324022">
    <property type="component" value="Unassembled WGS sequence"/>
</dbReference>
<keyword evidence="8" id="KW-0594">Phospholipid biosynthesis</keyword>
<keyword evidence="3 10" id="KW-0808">Transferase</keyword>
<evidence type="ECO:0000256" key="6">
    <source>
        <dbReference type="ARBA" id="ARBA00023098"/>
    </source>
</evidence>
<dbReference type="GO" id="GO:0005739">
    <property type="term" value="C:mitochondrion"/>
    <property type="evidence" value="ECO:0007669"/>
    <property type="project" value="TreeGrafter"/>
</dbReference>
<keyword evidence="6" id="KW-0443">Lipid metabolism</keyword>
<dbReference type="OrthoDB" id="10020554at2759"/>
<evidence type="ECO:0000313" key="14">
    <source>
        <dbReference type="Proteomes" id="UP000324022"/>
    </source>
</evidence>
<keyword evidence="4" id="KW-0812">Transmembrane</keyword>
<dbReference type="GO" id="GO:0032049">
    <property type="term" value="P:cardiolipin biosynthetic process"/>
    <property type="evidence" value="ECO:0007669"/>
    <property type="project" value="TreeGrafter"/>
</dbReference>
<evidence type="ECO:0000256" key="9">
    <source>
        <dbReference type="ARBA" id="ARBA00023264"/>
    </source>
</evidence>
<dbReference type="Gene3D" id="1.20.120.1760">
    <property type="match status" value="1"/>
</dbReference>
<feature type="compositionally biased region" description="Pro residues" evidence="11">
    <location>
        <begin position="64"/>
        <end position="74"/>
    </location>
</feature>
<evidence type="ECO:0000256" key="7">
    <source>
        <dbReference type="ARBA" id="ARBA00023136"/>
    </source>
</evidence>
<feature type="signal peptide" evidence="12">
    <location>
        <begin position="1"/>
        <end position="16"/>
    </location>
</feature>
<keyword evidence="5" id="KW-1133">Transmembrane helix</keyword>
<feature type="region of interest" description="Disordered" evidence="11">
    <location>
        <begin position="46"/>
        <end position="75"/>
    </location>
</feature>
<name>A0A5C3EAE3_9BASI</name>
<dbReference type="PANTHER" id="PTHR14269">
    <property type="entry name" value="CDP-DIACYLGLYCEROL--GLYCEROL-3-PHOSPHATE 3-PHOSPHATIDYLTRANSFERASE-RELATED"/>
    <property type="match status" value="1"/>
</dbReference>
<feature type="compositionally biased region" description="Low complexity" evidence="11">
    <location>
        <begin position="190"/>
        <end position="201"/>
    </location>
</feature>
<feature type="compositionally biased region" description="Low complexity" evidence="11">
    <location>
        <begin position="53"/>
        <end position="63"/>
    </location>
</feature>
<gene>
    <name evidence="13" type="ORF">UTRI_02425</name>
</gene>
<keyword evidence="9" id="KW-1208">Phospholipid metabolism</keyword>
<evidence type="ECO:0000313" key="13">
    <source>
        <dbReference type="EMBL" id="SPO26149.1"/>
    </source>
</evidence>
<evidence type="ECO:0000256" key="10">
    <source>
        <dbReference type="RuleBase" id="RU003750"/>
    </source>
</evidence>
<evidence type="ECO:0000256" key="11">
    <source>
        <dbReference type="SAM" id="MobiDB-lite"/>
    </source>
</evidence>
<comment type="subcellular location">
    <subcellularLocation>
        <location evidence="1">Membrane</location>
        <topology evidence="1">Multi-pass membrane protein</topology>
    </subcellularLocation>
</comment>
<evidence type="ECO:0008006" key="15">
    <source>
        <dbReference type="Google" id="ProtNLM"/>
    </source>
</evidence>
<dbReference type="EMBL" id="OOIN01000013">
    <property type="protein sequence ID" value="SPO26149.1"/>
    <property type="molecule type" value="Genomic_DNA"/>
</dbReference>
<keyword evidence="2" id="KW-0444">Lipid biosynthesis</keyword>
<feature type="chain" id="PRO_5022659188" description="CRD1 - cardiolipin synthase" evidence="12">
    <location>
        <begin position="17"/>
        <end position="209"/>
    </location>
</feature>
<dbReference type="InterPro" id="IPR050324">
    <property type="entry name" value="CDP-alcohol_PTase-I"/>
</dbReference>
<evidence type="ECO:0000256" key="2">
    <source>
        <dbReference type="ARBA" id="ARBA00022516"/>
    </source>
</evidence>
<organism evidence="13 14">
    <name type="scientific">Ustilago trichophora</name>
    <dbReference type="NCBI Taxonomy" id="86804"/>
    <lineage>
        <taxon>Eukaryota</taxon>
        <taxon>Fungi</taxon>
        <taxon>Dikarya</taxon>
        <taxon>Basidiomycota</taxon>
        <taxon>Ustilaginomycotina</taxon>
        <taxon>Ustilaginomycetes</taxon>
        <taxon>Ustilaginales</taxon>
        <taxon>Ustilaginaceae</taxon>
        <taxon>Ustilago</taxon>
    </lineage>
</organism>
<accession>A0A5C3EAE3</accession>
<dbReference type="PANTHER" id="PTHR14269:SF60">
    <property type="entry name" value="CARDIOLIPIN SYNTHASE (CMP-FORMING)"/>
    <property type="match status" value="1"/>
</dbReference>
<keyword evidence="12" id="KW-0732">Signal</keyword>
<comment type="similarity">
    <text evidence="10">Belongs to the CDP-alcohol phosphatidyltransferase class-I family.</text>
</comment>
<dbReference type="AlphaFoldDB" id="A0A5C3EAE3"/>
<dbReference type="PROSITE" id="PS00379">
    <property type="entry name" value="CDP_ALCOHOL_P_TRANSF"/>
    <property type="match status" value="1"/>
</dbReference>
<keyword evidence="7" id="KW-0472">Membrane</keyword>
<evidence type="ECO:0000256" key="3">
    <source>
        <dbReference type="ARBA" id="ARBA00022679"/>
    </source>
</evidence>